<dbReference type="SMART" id="SM00949">
    <property type="entry name" value="PAZ"/>
    <property type="match status" value="1"/>
</dbReference>
<dbReference type="InterPro" id="IPR036389">
    <property type="entry name" value="RNase_III_sf"/>
</dbReference>
<dbReference type="InterPro" id="IPR000999">
    <property type="entry name" value="RNase_III_dom"/>
</dbReference>
<keyword evidence="9" id="KW-0347">Helicase</keyword>
<evidence type="ECO:0000259" key="16">
    <source>
        <dbReference type="PROSITE" id="PS50142"/>
    </source>
</evidence>
<proteinExistence type="predicted"/>
<dbReference type="SUPFAM" id="SSF69065">
    <property type="entry name" value="RNase III domain-like"/>
    <property type="match status" value="2"/>
</dbReference>
<dbReference type="InterPro" id="IPR038248">
    <property type="entry name" value="Dicer_dimer_sf"/>
</dbReference>
<evidence type="ECO:0000313" key="19">
    <source>
        <dbReference type="EMBL" id="KAB7500402.1"/>
    </source>
</evidence>
<name>A0A5N5T262_9CRUS</name>
<dbReference type="OrthoDB" id="2392202at2759"/>
<dbReference type="Gene3D" id="1.10.1520.10">
    <property type="entry name" value="Ribonuclease III domain"/>
    <property type="match status" value="2"/>
</dbReference>
<evidence type="ECO:0000256" key="12">
    <source>
        <dbReference type="ARBA" id="ARBA00022884"/>
    </source>
</evidence>
<dbReference type="EMBL" id="SEYY01014065">
    <property type="protein sequence ID" value="KAB7500402.1"/>
    <property type="molecule type" value="Genomic_DNA"/>
</dbReference>
<dbReference type="PROSITE" id="PS00517">
    <property type="entry name" value="RNASE_3_1"/>
    <property type="match status" value="1"/>
</dbReference>
<dbReference type="PROSITE" id="PS50137">
    <property type="entry name" value="DS_RBD"/>
    <property type="match status" value="1"/>
</dbReference>
<dbReference type="PROSITE" id="PS50142">
    <property type="entry name" value="RNASE_3_2"/>
    <property type="match status" value="2"/>
</dbReference>
<evidence type="ECO:0000256" key="4">
    <source>
        <dbReference type="ARBA" id="ARBA00022723"/>
    </source>
</evidence>
<keyword evidence="11" id="KW-0460">Magnesium</keyword>
<dbReference type="PANTHER" id="PTHR14950">
    <property type="entry name" value="DICER-RELATED"/>
    <property type="match status" value="1"/>
</dbReference>
<evidence type="ECO:0000256" key="1">
    <source>
        <dbReference type="ARBA" id="ARBA00001936"/>
    </source>
</evidence>
<dbReference type="InterPro" id="IPR014720">
    <property type="entry name" value="dsRBD_dom"/>
</dbReference>
<keyword evidence="3" id="KW-0540">Nuclease</keyword>
<evidence type="ECO:0000256" key="9">
    <source>
        <dbReference type="ARBA" id="ARBA00022806"/>
    </source>
</evidence>
<dbReference type="Pfam" id="PF00636">
    <property type="entry name" value="Ribonuclease_3"/>
    <property type="match status" value="2"/>
</dbReference>
<keyword evidence="5" id="KW-0677">Repeat</keyword>
<dbReference type="GO" id="GO:0046872">
    <property type="term" value="F:metal ion binding"/>
    <property type="evidence" value="ECO:0007669"/>
    <property type="project" value="UniProtKB-KW"/>
</dbReference>
<keyword evidence="10" id="KW-0067">ATP-binding</keyword>
<dbReference type="Pfam" id="PF20932">
    <property type="entry name" value="Dicer_dsRBD"/>
    <property type="match status" value="1"/>
</dbReference>
<evidence type="ECO:0000256" key="13">
    <source>
        <dbReference type="ARBA" id="ARBA00023211"/>
    </source>
</evidence>
<dbReference type="FunFam" id="1.10.1520.10:FF:000004">
    <property type="entry name" value="Endoribonuclease dicer-like 1"/>
    <property type="match status" value="1"/>
</dbReference>
<dbReference type="PANTHER" id="PTHR14950:SF37">
    <property type="entry name" value="ENDORIBONUCLEASE DICER"/>
    <property type="match status" value="1"/>
</dbReference>
<evidence type="ECO:0000256" key="7">
    <source>
        <dbReference type="ARBA" id="ARBA00022759"/>
    </source>
</evidence>
<dbReference type="SMART" id="SM00535">
    <property type="entry name" value="RIBOc"/>
    <property type="match status" value="2"/>
</dbReference>
<dbReference type="AlphaFoldDB" id="A0A5N5T262"/>
<dbReference type="GO" id="GO:0004525">
    <property type="term" value="F:ribonuclease III activity"/>
    <property type="evidence" value="ECO:0007669"/>
    <property type="project" value="InterPro"/>
</dbReference>
<keyword evidence="7" id="KW-0255">Endonuclease</keyword>
<feature type="domain" description="RNase III" evidence="16">
    <location>
        <begin position="439"/>
        <end position="591"/>
    </location>
</feature>
<feature type="domain" description="PAZ" evidence="17">
    <location>
        <begin position="252"/>
        <end position="373"/>
    </location>
</feature>
<keyword evidence="13" id="KW-0464">Manganese</keyword>
<evidence type="ECO:0000256" key="2">
    <source>
        <dbReference type="ARBA" id="ARBA00001946"/>
    </source>
</evidence>
<evidence type="ECO:0000256" key="6">
    <source>
        <dbReference type="ARBA" id="ARBA00022741"/>
    </source>
</evidence>
<evidence type="ECO:0000259" key="17">
    <source>
        <dbReference type="PROSITE" id="PS50821"/>
    </source>
</evidence>
<evidence type="ECO:0000256" key="14">
    <source>
        <dbReference type="PROSITE-ProRule" id="PRU00657"/>
    </source>
</evidence>
<dbReference type="GO" id="GO:0005524">
    <property type="term" value="F:ATP binding"/>
    <property type="evidence" value="ECO:0007669"/>
    <property type="project" value="UniProtKB-KW"/>
</dbReference>
<feature type="domain" description="Dicer dsRNA-binding fold" evidence="18">
    <location>
        <begin position="13"/>
        <end position="104"/>
    </location>
</feature>
<feature type="domain" description="RNase III" evidence="16">
    <location>
        <begin position="657"/>
        <end position="775"/>
    </location>
</feature>
<dbReference type="InterPro" id="IPR003100">
    <property type="entry name" value="PAZ_dom"/>
</dbReference>
<dbReference type="Pfam" id="PF02170">
    <property type="entry name" value="PAZ"/>
    <property type="match status" value="1"/>
</dbReference>
<reference evidence="19 20" key="1">
    <citation type="journal article" date="2019" name="PLoS Biol.">
        <title>Sex chromosomes control vertical transmission of feminizing Wolbachia symbionts in an isopod.</title>
        <authorList>
            <person name="Becking T."/>
            <person name="Chebbi M.A."/>
            <person name="Giraud I."/>
            <person name="Moumen B."/>
            <person name="Laverre T."/>
            <person name="Caubet Y."/>
            <person name="Peccoud J."/>
            <person name="Gilbert C."/>
            <person name="Cordaux R."/>
        </authorList>
    </citation>
    <scope>NUCLEOTIDE SEQUENCE [LARGE SCALE GENOMIC DNA]</scope>
    <source>
        <strain evidence="19">ANa2</strain>
        <tissue evidence="19">Whole body excluding digestive tract and cuticle</tissue>
    </source>
</reference>
<dbReference type="Gene3D" id="3.30.160.380">
    <property type="entry name" value="Dicer dimerisation domain"/>
    <property type="match status" value="1"/>
</dbReference>
<evidence type="ECO:0000259" key="15">
    <source>
        <dbReference type="PROSITE" id="PS50137"/>
    </source>
</evidence>
<dbReference type="Pfam" id="PF03368">
    <property type="entry name" value="Dicer_dimer"/>
    <property type="match status" value="1"/>
</dbReference>
<comment type="cofactor">
    <cofactor evidence="1">
        <name>Mn(2+)</name>
        <dbReference type="ChEBI" id="CHEBI:29035"/>
    </cofactor>
</comment>
<dbReference type="PROSITE" id="PS51327">
    <property type="entry name" value="DICER_DSRBF"/>
    <property type="match status" value="1"/>
</dbReference>
<sequence>MVLTGPKITFNSAIQLVNRYCGSLPQDKFTKLSVICKKYKRDEMYFAELTLPMNSPFRTTIKGKPMNNYDDAKKSAALELCKRLFRHQLLDKNLLPIKSKADAEDKAKKYLNIPEETIKKGLPQPGTKKRRQHLNMVKDELLIDSDLQTTQIGFLCGGKLNCSSFPLYSKKWGEVNIIVQFIKVFWSKYELPLDDIKKYHEKASTIFFNINTNIMLYNHSEAGHSVYYVPLTKKDKIDLTVLSKVNDVEMKAFEEEPKNNCLKPLKHFNFEIEKYANGVVVPLYRSPEVFYTLDIIWDESPLTEFPEAKKEYPTYKDYYLKRYNASVGNDDQPLLECKHFSKEFNYLEMTDPSSKNINSKHPKFIPELCLVIPLAASLEQEIYESVGYQCTEREKELFTSQPLEYKCVEELVQYYMRYNCKNLCLRLQNINTMSIFPGMILQALTPLHTKESFNLERLEILGDSFLKYSVGNYLYCKEVMSHEGTLTIERSNIVANKTLYTLAKAKGLDESFQGVMLEPSTAAPPGFYVKKEIEKQLKEENVNPKDWISYPKSALGKCEEVYNPWTEQLIPDKNLADSVEALIGVYLLCGGENAARHFMKWLGFEFIDENVKFPYTAIVGEKDIKVAESLVKSLYKKSCLDNVEKTINYRFKDKITDCYQRLEFLGDSILDYLITGYLFSKNQSYTPGQLTDLRSHYVKNETLARLAVYFNFHKYMFHMAPKLDNTIQKFINMLQQGENDFNTEDDKVEAEDVEVPKALGDIVESLIGAVYQDSNQNLEVTWDVVEILLEKEFEETKNEVPMNNVRALYEKVPLVKFQFVEPSKEEPAKYIVRMPGYKDLIGTGKNKRTAKQAAAKLALNHLKFSETISVRAITKSS</sequence>
<dbReference type="CDD" id="cd00593">
    <property type="entry name" value="RIBOc"/>
    <property type="match status" value="2"/>
</dbReference>
<comment type="cofactor">
    <cofactor evidence="2">
        <name>Mg(2+)</name>
        <dbReference type="ChEBI" id="CHEBI:18420"/>
    </cofactor>
</comment>
<dbReference type="SUPFAM" id="SSF101690">
    <property type="entry name" value="PAZ domain"/>
    <property type="match status" value="1"/>
</dbReference>
<evidence type="ECO:0000256" key="8">
    <source>
        <dbReference type="ARBA" id="ARBA00022801"/>
    </source>
</evidence>
<dbReference type="GO" id="GO:0004386">
    <property type="term" value="F:helicase activity"/>
    <property type="evidence" value="ECO:0007669"/>
    <property type="project" value="UniProtKB-KW"/>
</dbReference>
<comment type="caution">
    <text evidence="19">The sequence shown here is derived from an EMBL/GenBank/DDBJ whole genome shotgun (WGS) entry which is preliminary data.</text>
</comment>
<dbReference type="Gene3D" id="3.30.160.20">
    <property type="match status" value="1"/>
</dbReference>
<keyword evidence="20" id="KW-1185">Reference proteome</keyword>
<protein>
    <submittedName>
        <fullName evidence="19">Endoribonuclease Dcr-1</fullName>
    </submittedName>
</protein>
<dbReference type="GO" id="GO:0030422">
    <property type="term" value="P:siRNA processing"/>
    <property type="evidence" value="ECO:0007669"/>
    <property type="project" value="InterPro"/>
</dbReference>
<dbReference type="Gene3D" id="2.170.260.10">
    <property type="entry name" value="paz domain"/>
    <property type="match status" value="1"/>
</dbReference>
<evidence type="ECO:0000259" key="18">
    <source>
        <dbReference type="PROSITE" id="PS51327"/>
    </source>
</evidence>
<dbReference type="GO" id="GO:0031054">
    <property type="term" value="P:pre-miRNA processing"/>
    <property type="evidence" value="ECO:0007669"/>
    <property type="project" value="InterPro"/>
</dbReference>
<dbReference type="GO" id="GO:0003723">
    <property type="term" value="F:RNA binding"/>
    <property type="evidence" value="ECO:0007669"/>
    <property type="project" value="UniProtKB-UniRule"/>
</dbReference>
<dbReference type="PROSITE" id="PS50821">
    <property type="entry name" value="PAZ"/>
    <property type="match status" value="1"/>
</dbReference>
<dbReference type="SUPFAM" id="SSF54768">
    <property type="entry name" value="dsRNA-binding domain-like"/>
    <property type="match status" value="1"/>
</dbReference>
<dbReference type="InterPro" id="IPR005034">
    <property type="entry name" value="Dicer_dimerisation"/>
</dbReference>
<dbReference type="InterPro" id="IPR044441">
    <property type="entry name" value="DICER_DSRM"/>
</dbReference>
<keyword evidence="12 14" id="KW-0694">RNA-binding</keyword>
<dbReference type="Proteomes" id="UP000326759">
    <property type="component" value="Unassembled WGS sequence"/>
</dbReference>
<keyword evidence="4" id="KW-0479">Metal-binding</keyword>
<keyword evidence="6" id="KW-0547">Nucleotide-binding</keyword>
<evidence type="ECO:0000256" key="3">
    <source>
        <dbReference type="ARBA" id="ARBA00022722"/>
    </source>
</evidence>
<keyword evidence="8" id="KW-0378">Hydrolase</keyword>
<accession>A0A5N5T262</accession>
<evidence type="ECO:0000256" key="5">
    <source>
        <dbReference type="ARBA" id="ARBA00022737"/>
    </source>
</evidence>
<organism evidence="19 20">
    <name type="scientific">Armadillidium nasatum</name>
    <dbReference type="NCBI Taxonomy" id="96803"/>
    <lineage>
        <taxon>Eukaryota</taxon>
        <taxon>Metazoa</taxon>
        <taxon>Ecdysozoa</taxon>
        <taxon>Arthropoda</taxon>
        <taxon>Crustacea</taxon>
        <taxon>Multicrustacea</taxon>
        <taxon>Malacostraca</taxon>
        <taxon>Eumalacostraca</taxon>
        <taxon>Peracarida</taxon>
        <taxon>Isopoda</taxon>
        <taxon>Oniscidea</taxon>
        <taxon>Crinocheta</taxon>
        <taxon>Armadillidiidae</taxon>
        <taxon>Armadillidium</taxon>
    </lineage>
</organism>
<feature type="domain" description="DRBM" evidence="15">
    <location>
        <begin position="842"/>
        <end position="864"/>
    </location>
</feature>
<evidence type="ECO:0000256" key="10">
    <source>
        <dbReference type="ARBA" id="ARBA00022840"/>
    </source>
</evidence>
<gene>
    <name evidence="19" type="primary">Dcr-1</name>
    <name evidence="19" type="ORF">Anas_02975</name>
</gene>
<dbReference type="InterPro" id="IPR036085">
    <property type="entry name" value="PAZ_dom_sf"/>
</dbReference>
<evidence type="ECO:0000256" key="11">
    <source>
        <dbReference type="ARBA" id="ARBA00022842"/>
    </source>
</evidence>
<evidence type="ECO:0000313" key="20">
    <source>
        <dbReference type="Proteomes" id="UP000326759"/>
    </source>
</evidence>